<organism evidence="1 2">
    <name type="scientific">Knipowitschia caucasica</name>
    <name type="common">Caucasian dwarf goby</name>
    <name type="synonym">Pomatoschistus caucasicus</name>
    <dbReference type="NCBI Taxonomy" id="637954"/>
    <lineage>
        <taxon>Eukaryota</taxon>
        <taxon>Metazoa</taxon>
        <taxon>Chordata</taxon>
        <taxon>Craniata</taxon>
        <taxon>Vertebrata</taxon>
        <taxon>Euteleostomi</taxon>
        <taxon>Actinopterygii</taxon>
        <taxon>Neopterygii</taxon>
        <taxon>Teleostei</taxon>
        <taxon>Neoteleostei</taxon>
        <taxon>Acanthomorphata</taxon>
        <taxon>Gobiaria</taxon>
        <taxon>Gobiiformes</taxon>
        <taxon>Gobioidei</taxon>
        <taxon>Gobiidae</taxon>
        <taxon>Gobiinae</taxon>
        <taxon>Knipowitschia</taxon>
    </lineage>
</organism>
<dbReference type="Proteomes" id="UP001497482">
    <property type="component" value="Chromosome 23"/>
</dbReference>
<reference evidence="1 2" key="1">
    <citation type="submission" date="2024-04" db="EMBL/GenBank/DDBJ databases">
        <authorList>
            <person name="Waldvogel A.-M."/>
            <person name="Schoenle A."/>
        </authorList>
    </citation>
    <scope>NUCLEOTIDE SEQUENCE [LARGE SCALE GENOMIC DNA]</scope>
</reference>
<dbReference type="EMBL" id="OZ035845">
    <property type="protein sequence ID" value="CAL1599430.1"/>
    <property type="molecule type" value="Genomic_DNA"/>
</dbReference>
<gene>
    <name evidence="1" type="ORF">KC01_LOCUS27702</name>
</gene>
<name>A0AAV2LGT4_KNICA</name>
<dbReference type="AlphaFoldDB" id="A0AAV2LGT4"/>
<proteinExistence type="predicted"/>
<sequence>MMRSNSVRKKEYNCQVGGVQTYVVNGLLRNLPLSLHGVQVFVHGQDTIVLTDFGLLVNPSGQRVALSTVNAELTIT</sequence>
<evidence type="ECO:0000313" key="2">
    <source>
        <dbReference type="Proteomes" id="UP001497482"/>
    </source>
</evidence>
<accession>A0AAV2LGT4</accession>
<protein>
    <submittedName>
        <fullName evidence="1">Uncharacterized protein</fullName>
    </submittedName>
</protein>
<evidence type="ECO:0000313" key="1">
    <source>
        <dbReference type="EMBL" id="CAL1599430.1"/>
    </source>
</evidence>
<keyword evidence="2" id="KW-1185">Reference proteome</keyword>